<organism evidence="2 3">
    <name type="scientific">Hexamita inflata</name>
    <dbReference type="NCBI Taxonomy" id="28002"/>
    <lineage>
        <taxon>Eukaryota</taxon>
        <taxon>Metamonada</taxon>
        <taxon>Diplomonadida</taxon>
        <taxon>Hexamitidae</taxon>
        <taxon>Hexamitinae</taxon>
        <taxon>Hexamita</taxon>
    </lineage>
</organism>
<dbReference type="Proteomes" id="UP001642409">
    <property type="component" value="Unassembled WGS sequence"/>
</dbReference>
<evidence type="ECO:0000313" key="2">
    <source>
        <dbReference type="EMBL" id="CAL6003398.1"/>
    </source>
</evidence>
<evidence type="ECO:0000313" key="3">
    <source>
        <dbReference type="Proteomes" id="UP001642409"/>
    </source>
</evidence>
<keyword evidence="1" id="KW-0472">Membrane</keyword>
<keyword evidence="1" id="KW-0812">Transmembrane</keyword>
<name>A0ABP1HVZ7_9EUKA</name>
<keyword evidence="3" id="KW-1185">Reference proteome</keyword>
<gene>
    <name evidence="2" type="ORF">HINF_LOCUS18382</name>
</gene>
<dbReference type="EMBL" id="CAXDID020000047">
    <property type="protein sequence ID" value="CAL6003398.1"/>
    <property type="molecule type" value="Genomic_DNA"/>
</dbReference>
<reference evidence="2 3" key="1">
    <citation type="submission" date="2024-07" db="EMBL/GenBank/DDBJ databases">
        <authorList>
            <person name="Akdeniz Z."/>
        </authorList>
    </citation>
    <scope>NUCLEOTIDE SEQUENCE [LARGE SCALE GENOMIC DNA]</scope>
</reference>
<proteinExistence type="predicted"/>
<feature type="transmembrane region" description="Helical" evidence="1">
    <location>
        <begin position="102"/>
        <end position="122"/>
    </location>
</feature>
<accession>A0ABP1HVZ7</accession>
<evidence type="ECO:0000256" key="1">
    <source>
        <dbReference type="SAM" id="Phobius"/>
    </source>
</evidence>
<keyword evidence="1" id="KW-1133">Transmembrane helix</keyword>
<sequence length="150" mass="16923">MLIQSSLQEIKCQGLGLLTELNYLLIKRFRTVTSVQRIKINENNIEDRRSVPKVCIIFFSLPHVPSLQLSTVTLSPSDPALPWASLSYLAPTPSRPGGARGALLPVASTMIIIIVTSSNYILQNIQVPKQMKRMEVQINRKYKQQYNNTQ</sequence>
<protein>
    <submittedName>
        <fullName evidence="2">Hypothetical_protein</fullName>
    </submittedName>
</protein>
<comment type="caution">
    <text evidence="2">The sequence shown here is derived from an EMBL/GenBank/DDBJ whole genome shotgun (WGS) entry which is preliminary data.</text>
</comment>